<dbReference type="PATRIC" id="fig|1339350.3.peg.1341"/>
<dbReference type="InterPro" id="IPR033985">
    <property type="entry name" value="SusD-like_N"/>
</dbReference>
<dbReference type="Gene3D" id="1.25.40.900">
    <property type="match status" value="1"/>
</dbReference>
<comment type="caution">
    <text evidence="8">The sequence shown here is derived from an EMBL/GenBank/DDBJ whole genome shotgun (WGS) entry which is preliminary data.</text>
</comment>
<gene>
    <name evidence="8" type="ORF">M097_1397</name>
</gene>
<feature type="domain" description="RagB/SusD" evidence="6">
    <location>
        <begin position="282"/>
        <end position="426"/>
    </location>
</feature>
<dbReference type="InterPro" id="IPR012944">
    <property type="entry name" value="SusD_RagB_dom"/>
</dbReference>
<evidence type="ECO:0000259" key="7">
    <source>
        <dbReference type="Pfam" id="PF14322"/>
    </source>
</evidence>
<comment type="similarity">
    <text evidence="2">Belongs to the SusD family.</text>
</comment>
<dbReference type="Pfam" id="PF14322">
    <property type="entry name" value="SusD-like_3"/>
    <property type="match status" value="1"/>
</dbReference>
<evidence type="ECO:0000256" key="3">
    <source>
        <dbReference type="ARBA" id="ARBA00022729"/>
    </source>
</evidence>
<name>A0A078R9A9_PHOVU</name>
<dbReference type="CDD" id="cd08977">
    <property type="entry name" value="SusD"/>
    <property type="match status" value="1"/>
</dbReference>
<evidence type="ECO:0000313" key="9">
    <source>
        <dbReference type="Proteomes" id="UP000028134"/>
    </source>
</evidence>
<dbReference type="Gene3D" id="1.25.40.390">
    <property type="match status" value="1"/>
</dbReference>
<reference evidence="8 9" key="1">
    <citation type="submission" date="2014-04" db="EMBL/GenBank/DDBJ databases">
        <authorList>
            <person name="Sears C."/>
            <person name="Carroll K."/>
            <person name="Sack B.R."/>
            <person name="Qadri F."/>
            <person name="Myers L.L."/>
            <person name="Chung G.-T."/>
            <person name="Escheverria P."/>
            <person name="Fraser C.M."/>
            <person name="Sadzewicz L."/>
            <person name="Shefchek K.A."/>
            <person name="Tallon L."/>
            <person name="Das S.P."/>
            <person name="Daugherty S."/>
            <person name="Mongodin E.F."/>
        </authorList>
    </citation>
    <scope>NUCLEOTIDE SEQUENCE [LARGE SCALE GENOMIC DNA]</scope>
    <source>
        <strain evidence="9">3775 SL(B) 10 (iv)</strain>
    </source>
</reference>
<dbReference type="EMBL" id="JNHI01000006">
    <property type="protein sequence ID" value="KDS31930.1"/>
    <property type="molecule type" value="Genomic_DNA"/>
</dbReference>
<keyword evidence="5" id="KW-0998">Cell outer membrane</keyword>
<proteinExistence type="inferred from homology"/>
<evidence type="ECO:0000313" key="8">
    <source>
        <dbReference type="EMBL" id="KDS31930.1"/>
    </source>
</evidence>
<evidence type="ECO:0000256" key="1">
    <source>
        <dbReference type="ARBA" id="ARBA00004442"/>
    </source>
</evidence>
<evidence type="ECO:0000256" key="4">
    <source>
        <dbReference type="ARBA" id="ARBA00023136"/>
    </source>
</evidence>
<evidence type="ECO:0000256" key="5">
    <source>
        <dbReference type="ARBA" id="ARBA00023237"/>
    </source>
</evidence>
<sequence>MQAVQSTCRTAHYYQMDWLPANGPSTHWSYLYSIIQNCNVILDGIDNIEILPNDEDEHIFRNDLEGQALAIRGLALFDLTRFFGYTYLKDNGASLGVPIITSASATADSKPSRNTVAECYDQIIKDLKNAASLMIPTYSWSGTSLNQKDLSLNKKGKISKWATLTLLSRAYLYMGKNSEALQAAEEAIKGSEANKYQLWNTEEYPTVWGTEASEANPGEILFEIVNTTTESPGNESMGYLTSPKGYQDMCITVSFYHHLLETPNDVRIKLLVNQDKKVMYLNKYQPQPGENIMDANIPIVRLSETYLNAAEAAVKNGDATKAAKYLKAIALRENPDYTMPAKVTLDDVLEERRKELIGEGHRMFDLLRNNLRVIRINETDDMMKEVVHFADEKTSMDFDRNYYRTILPIPQKEINANSNIVQTPEYLK</sequence>
<dbReference type="AlphaFoldDB" id="A0A078R9A9"/>
<comment type="subcellular location">
    <subcellularLocation>
        <location evidence="1">Cell outer membrane</location>
    </subcellularLocation>
</comment>
<evidence type="ECO:0000259" key="6">
    <source>
        <dbReference type="Pfam" id="PF07980"/>
    </source>
</evidence>
<dbReference type="InterPro" id="IPR011990">
    <property type="entry name" value="TPR-like_helical_dom_sf"/>
</dbReference>
<feature type="domain" description="SusD-like N-terminal" evidence="7">
    <location>
        <begin position="15"/>
        <end position="172"/>
    </location>
</feature>
<dbReference type="Proteomes" id="UP000028134">
    <property type="component" value="Unassembled WGS sequence"/>
</dbReference>
<dbReference type="SUPFAM" id="SSF48452">
    <property type="entry name" value="TPR-like"/>
    <property type="match status" value="1"/>
</dbReference>
<protein>
    <submittedName>
        <fullName evidence="8">Putative outer membrane protein, probably involved in nutrient binding protein</fullName>
    </submittedName>
</protein>
<evidence type="ECO:0000256" key="2">
    <source>
        <dbReference type="ARBA" id="ARBA00006275"/>
    </source>
</evidence>
<dbReference type="Gene3D" id="2.20.20.130">
    <property type="match status" value="1"/>
</dbReference>
<accession>A0A078R9A9</accession>
<keyword evidence="3" id="KW-0732">Signal</keyword>
<dbReference type="Pfam" id="PF07980">
    <property type="entry name" value="SusD_RagB"/>
    <property type="match status" value="1"/>
</dbReference>
<dbReference type="GO" id="GO:0009279">
    <property type="term" value="C:cell outer membrane"/>
    <property type="evidence" value="ECO:0007669"/>
    <property type="project" value="UniProtKB-SubCell"/>
</dbReference>
<keyword evidence="4" id="KW-0472">Membrane</keyword>
<organism evidence="8 9">
    <name type="scientific">Phocaeicola vulgatus str. 3775 SL</name>
    <name type="common">B</name>
    <name type="synonym">iv</name>
    <dbReference type="NCBI Taxonomy" id="1339350"/>
    <lineage>
        <taxon>Bacteria</taxon>
        <taxon>Pseudomonadati</taxon>
        <taxon>Bacteroidota</taxon>
        <taxon>Bacteroidia</taxon>
        <taxon>Bacteroidales</taxon>
        <taxon>Bacteroidaceae</taxon>
        <taxon>Phocaeicola</taxon>
    </lineage>
</organism>